<dbReference type="GeneID" id="20198263"/>
<reference evidence="3" key="1">
    <citation type="submission" date="2012-12" db="EMBL/GenBank/DDBJ databases">
        <authorList>
            <person name="Hellsten U."/>
            <person name="Grimwood J."/>
            <person name="Chapman J.A."/>
            <person name="Shapiro H."/>
            <person name="Aerts A."/>
            <person name="Otillar R.P."/>
            <person name="Terry A.Y."/>
            <person name="Boore J.L."/>
            <person name="Simakov O."/>
            <person name="Marletaz F."/>
            <person name="Cho S.-J."/>
            <person name="Edsinger-Gonzales E."/>
            <person name="Havlak P."/>
            <person name="Kuo D.-H."/>
            <person name="Larsson T."/>
            <person name="Lv J."/>
            <person name="Arendt D."/>
            <person name="Savage R."/>
            <person name="Osoegawa K."/>
            <person name="de Jong P."/>
            <person name="Lindberg D.R."/>
            <person name="Seaver E.C."/>
            <person name="Weisblat D.A."/>
            <person name="Putnam N.H."/>
            <person name="Grigoriev I.V."/>
            <person name="Rokhsar D.S."/>
        </authorList>
    </citation>
    <scope>NUCLEOTIDE SEQUENCE</scope>
</reference>
<dbReference type="CTD" id="20198263"/>
<reference evidence="2" key="3">
    <citation type="submission" date="2015-06" db="UniProtKB">
        <authorList>
            <consortium name="EnsemblMetazoa"/>
        </authorList>
    </citation>
    <scope>IDENTIFICATION</scope>
</reference>
<keyword evidence="3" id="KW-1185">Reference proteome</keyword>
<protein>
    <submittedName>
        <fullName evidence="1 2">Uncharacterized protein</fullName>
    </submittedName>
</protein>
<name>T1ENW3_HELRO</name>
<proteinExistence type="predicted"/>
<dbReference type="EMBL" id="KB095811">
    <property type="protein sequence ID" value="ESO12749.1"/>
    <property type="molecule type" value="Genomic_DNA"/>
</dbReference>
<dbReference type="AlphaFoldDB" id="T1ENW3"/>
<accession>T1ENW3</accession>
<dbReference type="KEGG" id="hro:HELRODRAFT_159332"/>
<dbReference type="InParanoid" id="T1ENW3"/>
<evidence type="ECO:0000313" key="1">
    <source>
        <dbReference type="EMBL" id="ESO12749.1"/>
    </source>
</evidence>
<reference evidence="1 3" key="2">
    <citation type="journal article" date="2013" name="Nature">
        <title>Insights into bilaterian evolution from three spiralian genomes.</title>
        <authorList>
            <person name="Simakov O."/>
            <person name="Marletaz F."/>
            <person name="Cho S.J."/>
            <person name="Edsinger-Gonzales E."/>
            <person name="Havlak P."/>
            <person name="Hellsten U."/>
            <person name="Kuo D.H."/>
            <person name="Larsson T."/>
            <person name="Lv J."/>
            <person name="Arendt D."/>
            <person name="Savage R."/>
            <person name="Osoegawa K."/>
            <person name="de Jong P."/>
            <person name="Grimwood J."/>
            <person name="Chapman J.A."/>
            <person name="Shapiro H."/>
            <person name="Aerts A."/>
            <person name="Otillar R.P."/>
            <person name="Terry A.Y."/>
            <person name="Boore J.L."/>
            <person name="Grigoriev I.V."/>
            <person name="Lindberg D.R."/>
            <person name="Seaver E.C."/>
            <person name="Weisblat D.A."/>
            <person name="Putnam N.H."/>
            <person name="Rokhsar D.S."/>
        </authorList>
    </citation>
    <scope>NUCLEOTIDE SEQUENCE</scope>
</reference>
<dbReference type="EnsemblMetazoa" id="HelroT159332">
    <property type="protein sequence ID" value="HelroP159332"/>
    <property type="gene ID" value="HelroG159332"/>
</dbReference>
<gene>
    <name evidence="2" type="primary">20198263</name>
    <name evidence="1" type="ORF">HELRODRAFT_159332</name>
</gene>
<dbReference type="HOGENOM" id="CLU_2136140_0_0_1"/>
<sequence>MRLRVCACQVGGEERAQMVRKRKDEVMAMMRRKMITMTAEKMVMAKMMTMIEMITMMMPVTRAARKGQSRHLMLPPRVHFFLPTVLNQQFINHYEASRHSLTITPLLGIKKFC</sequence>
<dbReference type="EMBL" id="AMQM01000224">
    <property type="status" value="NOT_ANNOTATED_CDS"/>
    <property type="molecule type" value="Genomic_DNA"/>
</dbReference>
<dbReference type="Proteomes" id="UP000015101">
    <property type="component" value="Unassembled WGS sequence"/>
</dbReference>
<organism evidence="2 3">
    <name type="scientific">Helobdella robusta</name>
    <name type="common">Californian leech</name>
    <dbReference type="NCBI Taxonomy" id="6412"/>
    <lineage>
        <taxon>Eukaryota</taxon>
        <taxon>Metazoa</taxon>
        <taxon>Spiralia</taxon>
        <taxon>Lophotrochozoa</taxon>
        <taxon>Annelida</taxon>
        <taxon>Clitellata</taxon>
        <taxon>Hirudinea</taxon>
        <taxon>Rhynchobdellida</taxon>
        <taxon>Glossiphoniidae</taxon>
        <taxon>Helobdella</taxon>
    </lineage>
</organism>
<evidence type="ECO:0000313" key="2">
    <source>
        <dbReference type="EnsemblMetazoa" id="HelroP159332"/>
    </source>
</evidence>
<evidence type="ECO:0000313" key="3">
    <source>
        <dbReference type="Proteomes" id="UP000015101"/>
    </source>
</evidence>
<dbReference type="RefSeq" id="XP_009009469.1">
    <property type="nucleotide sequence ID" value="XM_009011221.1"/>
</dbReference>